<dbReference type="Proteomes" id="UP001497512">
    <property type="component" value="Chromosome 19"/>
</dbReference>
<evidence type="ECO:0000313" key="1">
    <source>
        <dbReference type="EMBL" id="CAK9213157.1"/>
    </source>
</evidence>
<reference evidence="1" key="1">
    <citation type="submission" date="2024-02" db="EMBL/GenBank/DDBJ databases">
        <authorList>
            <consortium name="ELIXIR-Norway"/>
            <consortium name="Elixir Norway"/>
        </authorList>
    </citation>
    <scope>NUCLEOTIDE SEQUENCE</scope>
</reference>
<sequence>MGGELYESEMCIQDSKTLSIPTTGKSIDKLMLNSKNHGYVMKGFVSEAGGALKLLNLGQPAEVEAGSKLINPVRIKLAMRESQLNEDKSSVDESHYEHWGNFFHKEIDQDREGSSILDHTYCPKVTGLPRLLIQEAKTFIGVIIRLETRNNYLTRSACLSWSGLSADPNQFNLL</sequence>
<dbReference type="EMBL" id="OZ019911">
    <property type="protein sequence ID" value="CAK9213157.1"/>
    <property type="molecule type" value="Genomic_DNA"/>
</dbReference>
<organism evidence="1 2">
    <name type="scientific">Sphagnum troendelagicum</name>
    <dbReference type="NCBI Taxonomy" id="128251"/>
    <lineage>
        <taxon>Eukaryota</taxon>
        <taxon>Viridiplantae</taxon>
        <taxon>Streptophyta</taxon>
        <taxon>Embryophyta</taxon>
        <taxon>Bryophyta</taxon>
        <taxon>Sphagnophytina</taxon>
        <taxon>Sphagnopsida</taxon>
        <taxon>Sphagnales</taxon>
        <taxon>Sphagnaceae</taxon>
        <taxon>Sphagnum</taxon>
    </lineage>
</organism>
<name>A0ABP0U564_9BRYO</name>
<accession>A0ABP0U564</accession>
<proteinExistence type="predicted"/>
<keyword evidence="2" id="KW-1185">Reference proteome</keyword>
<protein>
    <submittedName>
        <fullName evidence="1">Uncharacterized protein</fullName>
    </submittedName>
</protein>
<gene>
    <name evidence="1" type="ORF">CSSPTR1EN2_LOCUS11596</name>
</gene>
<evidence type="ECO:0000313" key="2">
    <source>
        <dbReference type="Proteomes" id="UP001497512"/>
    </source>
</evidence>